<dbReference type="InterPro" id="IPR009078">
    <property type="entry name" value="Ferritin-like_SF"/>
</dbReference>
<comment type="caution">
    <text evidence="1">The sequence shown here is derived from an EMBL/GenBank/DDBJ whole genome shotgun (WGS) entry which is preliminary data.</text>
</comment>
<evidence type="ECO:0000313" key="2">
    <source>
        <dbReference type="Proteomes" id="UP000249396"/>
    </source>
</evidence>
<dbReference type="Proteomes" id="UP000249396">
    <property type="component" value="Unassembled WGS sequence"/>
</dbReference>
<name>A0A2W4RK40_9GAMM</name>
<dbReference type="SUPFAM" id="SSF47240">
    <property type="entry name" value="Ferritin-like"/>
    <property type="match status" value="1"/>
</dbReference>
<dbReference type="InterPro" id="IPR012347">
    <property type="entry name" value="Ferritin-like"/>
</dbReference>
<dbReference type="EMBL" id="QJPH01000238">
    <property type="protein sequence ID" value="PZN82039.1"/>
    <property type="molecule type" value="Genomic_DNA"/>
</dbReference>
<protein>
    <submittedName>
        <fullName evidence="1">Uncharacterized protein</fullName>
    </submittedName>
</protein>
<dbReference type="AlphaFoldDB" id="A0A2W4RK40"/>
<evidence type="ECO:0000313" key="1">
    <source>
        <dbReference type="EMBL" id="PZN82039.1"/>
    </source>
</evidence>
<sequence length="153" mass="17931">MPSCCKQVREFVDFGKHLHGKLKELYDDLNEHAQLERVKMLLDFLSRHEHHMEESLARFEKESRRGILEAWLEYSPGLDVEAAMNKFHLPENPTSDEIIQIALDFDDTLVNLYKEVAEKANDSQTKAVFKNLLQLEEKEKIQVARAAMMLWDM</sequence>
<proteinExistence type="predicted"/>
<organism evidence="1 2">
    <name type="scientific">Candidatus Methylumidiphilus alinenensis</name>
    <dbReference type="NCBI Taxonomy" id="2202197"/>
    <lineage>
        <taxon>Bacteria</taxon>
        <taxon>Pseudomonadati</taxon>
        <taxon>Pseudomonadota</taxon>
        <taxon>Gammaproteobacteria</taxon>
        <taxon>Methylococcales</taxon>
        <taxon>Candidatus Methylumidiphilus</taxon>
    </lineage>
</organism>
<dbReference type="Gene3D" id="1.20.1260.10">
    <property type="match status" value="1"/>
</dbReference>
<reference evidence="1 2" key="1">
    <citation type="journal article" date="2018" name="Aquat. Microb. Ecol.">
        <title>Gammaproteobacterial methanotrophs dominate.</title>
        <authorList>
            <person name="Rissanen A.J."/>
            <person name="Saarenheimo J."/>
            <person name="Tiirola M."/>
            <person name="Peura S."/>
            <person name="Aalto S.L."/>
            <person name="Karvinen A."/>
            <person name="Nykanen H."/>
        </authorList>
    </citation>
    <scope>NUCLEOTIDE SEQUENCE [LARGE SCALE GENOMIC DNA]</scope>
    <source>
        <strain evidence="1">AMbin10</strain>
    </source>
</reference>
<gene>
    <name evidence="1" type="ORF">DM484_07120</name>
</gene>
<accession>A0A2W4RK40</accession>